<proteinExistence type="predicted"/>
<sequence>MRKRGNWLPCKRQNNCNDYYSDRPDAKNSTLHPNFSIQLVRKVGIIPPGLKKKNISPGQRNCALRVLWRRNTADVGSICSAILPILLICYPGFSRLFPKLQEICVWKFFIQ</sequence>
<organism evidence="2 3">
    <name type="scientific">Caerostris darwini</name>
    <dbReference type="NCBI Taxonomy" id="1538125"/>
    <lineage>
        <taxon>Eukaryota</taxon>
        <taxon>Metazoa</taxon>
        <taxon>Ecdysozoa</taxon>
        <taxon>Arthropoda</taxon>
        <taxon>Chelicerata</taxon>
        <taxon>Arachnida</taxon>
        <taxon>Araneae</taxon>
        <taxon>Araneomorphae</taxon>
        <taxon>Entelegynae</taxon>
        <taxon>Araneoidea</taxon>
        <taxon>Araneidae</taxon>
        <taxon>Caerostris</taxon>
    </lineage>
</organism>
<evidence type="ECO:0000313" key="2">
    <source>
        <dbReference type="EMBL" id="GIY35519.1"/>
    </source>
</evidence>
<protein>
    <submittedName>
        <fullName evidence="2">Uncharacterized protein</fullName>
    </submittedName>
</protein>
<reference evidence="2 3" key="1">
    <citation type="submission" date="2021-06" db="EMBL/GenBank/DDBJ databases">
        <title>Caerostris darwini draft genome.</title>
        <authorList>
            <person name="Kono N."/>
            <person name="Arakawa K."/>
        </authorList>
    </citation>
    <scope>NUCLEOTIDE SEQUENCE [LARGE SCALE GENOMIC DNA]</scope>
</reference>
<evidence type="ECO:0000313" key="3">
    <source>
        <dbReference type="Proteomes" id="UP001054837"/>
    </source>
</evidence>
<name>A0AAV4SQD0_9ARAC</name>
<dbReference type="EMBL" id="BPLQ01008172">
    <property type="protein sequence ID" value="GIY35519.1"/>
    <property type="molecule type" value="Genomic_DNA"/>
</dbReference>
<gene>
    <name evidence="2" type="ORF">CDAR_273241</name>
</gene>
<dbReference type="Proteomes" id="UP001054837">
    <property type="component" value="Unassembled WGS sequence"/>
</dbReference>
<keyword evidence="1" id="KW-1133">Transmembrane helix</keyword>
<comment type="caution">
    <text evidence="2">The sequence shown here is derived from an EMBL/GenBank/DDBJ whole genome shotgun (WGS) entry which is preliminary data.</text>
</comment>
<keyword evidence="1" id="KW-0812">Transmembrane</keyword>
<feature type="transmembrane region" description="Helical" evidence="1">
    <location>
        <begin position="75"/>
        <end position="93"/>
    </location>
</feature>
<accession>A0AAV4SQD0</accession>
<keyword evidence="3" id="KW-1185">Reference proteome</keyword>
<dbReference type="AlphaFoldDB" id="A0AAV4SQD0"/>
<evidence type="ECO:0000256" key="1">
    <source>
        <dbReference type="SAM" id="Phobius"/>
    </source>
</evidence>
<keyword evidence="1" id="KW-0472">Membrane</keyword>